<dbReference type="AlphaFoldDB" id="A0A4W5L7C3"/>
<reference evidence="2" key="3">
    <citation type="submission" date="2025-09" db="UniProtKB">
        <authorList>
            <consortium name="Ensembl"/>
        </authorList>
    </citation>
    <scope>IDENTIFICATION</scope>
</reference>
<dbReference type="Proteomes" id="UP000314982">
    <property type="component" value="Unassembled WGS sequence"/>
</dbReference>
<evidence type="ECO:0000256" key="1">
    <source>
        <dbReference type="SAM" id="MobiDB-lite"/>
    </source>
</evidence>
<protein>
    <submittedName>
        <fullName evidence="2">Uncharacterized protein</fullName>
    </submittedName>
</protein>
<sequence>MLDRETDRKLCHDIHDTLGHMLSSLAVDKLSHWLKLCKDVLAATTEAGGGVGAPLDPGKEEDDSEKQDEIDDDIMFTALGEDNTAKPSVTPRWVTRVFAADCLCRIILLCENADKTHFDLAGARSAKAKNPKGARSRSKSSLSDTTIRLSCLYIQRRYQWLVMEKS</sequence>
<keyword evidence="3" id="KW-1185">Reference proteome</keyword>
<dbReference type="STRING" id="62062.ENSHHUP00000020510"/>
<dbReference type="PANTHER" id="PTHR21663:SF2">
    <property type="entry name" value="HEAT REPEAT-CONTAINING PROTEIN 5B"/>
    <property type="match status" value="1"/>
</dbReference>
<dbReference type="Ensembl" id="ENSHHUT00000021274.1">
    <property type="protein sequence ID" value="ENSHHUP00000020510.1"/>
    <property type="gene ID" value="ENSHHUG00000012837.1"/>
</dbReference>
<dbReference type="GO" id="GO:0008104">
    <property type="term" value="P:intracellular protein localization"/>
    <property type="evidence" value="ECO:0007669"/>
    <property type="project" value="TreeGrafter"/>
</dbReference>
<dbReference type="GO" id="GO:0005794">
    <property type="term" value="C:Golgi apparatus"/>
    <property type="evidence" value="ECO:0007669"/>
    <property type="project" value="TreeGrafter"/>
</dbReference>
<dbReference type="GO" id="GO:0006897">
    <property type="term" value="P:endocytosis"/>
    <property type="evidence" value="ECO:0007669"/>
    <property type="project" value="TreeGrafter"/>
</dbReference>
<evidence type="ECO:0000313" key="2">
    <source>
        <dbReference type="Ensembl" id="ENSHHUP00000020510.1"/>
    </source>
</evidence>
<dbReference type="GO" id="GO:0030139">
    <property type="term" value="C:endocytic vesicle"/>
    <property type="evidence" value="ECO:0007669"/>
    <property type="project" value="TreeGrafter"/>
</dbReference>
<feature type="region of interest" description="Disordered" evidence="1">
    <location>
        <begin position="48"/>
        <end position="67"/>
    </location>
</feature>
<evidence type="ECO:0000313" key="3">
    <source>
        <dbReference type="Proteomes" id="UP000314982"/>
    </source>
</evidence>
<dbReference type="PANTHER" id="PTHR21663">
    <property type="entry name" value="HYPOTHETICAL HEAT DOMAIN-CONTAINING"/>
    <property type="match status" value="1"/>
</dbReference>
<accession>A0A4W5L7C3</accession>
<dbReference type="InterPro" id="IPR040108">
    <property type="entry name" value="Laa1/Sip1/HEATR5"/>
</dbReference>
<organism evidence="2 3">
    <name type="scientific">Hucho hucho</name>
    <name type="common">huchen</name>
    <dbReference type="NCBI Taxonomy" id="62062"/>
    <lineage>
        <taxon>Eukaryota</taxon>
        <taxon>Metazoa</taxon>
        <taxon>Chordata</taxon>
        <taxon>Craniata</taxon>
        <taxon>Vertebrata</taxon>
        <taxon>Euteleostomi</taxon>
        <taxon>Actinopterygii</taxon>
        <taxon>Neopterygii</taxon>
        <taxon>Teleostei</taxon>
        <taxon>Protacanthopterygii</taxon>
        <taxon>Salmoniformes</taxon>
        <taxon>Salmonidae</taxon>
        <taxon>Salmoninae</taxon>
        <taxon>Hucho</taxon>
    </lineage>
</organism>
<dbReference type="GO" id="GO:0016020">
    <property type="term" value="C:membrane"/>
    <property type="evidence" value="ECO:0007669"/>
    <property type="project" value="TreeGrafter"/>
</dbReference>
<dbReference type="GeneTree" id="ENSGT00390000006205"/>
<dbReference type="GO" id="GO:0042147">
    <property type="term" value="P:retrograde transport, endosome to Golgi"/>
    <property type="evidence" value="ECO:0007669"/>
    <property type="project" value="TreeGrafter"/>
</dbReference>
<proteinExistence type="predicted"/>
<reference evidence="3" key="1">
    <citation type="submission" date="2018-06" db="EMBL/GenBank/DDBJ databases">
        <title>Genome assembly of Danube salmon.</title>
        <authorList>
            <person name="Macqueen D.J."/>
            <person name="Gundappa M.K."/>
        </authorList>
    </citation>
    <scope>NUCLEOTIDE SEQUENCE [LARGE SCALE GENOMIC DNA]</scope>
</reference>
<name>A0A4W5L7C3_9TELE</name>
<dbReference type="GO" id="GO:0005829">
    <property type="term" value="C:cytosol"/>
    <property type="evidence" value="ECO:0007669"/>
    <property type="project" value="GOC"/>
</dbReference>
<reference evidence="2" key="2">
    <citation type="submission" date="2025-08" db="UniProtKB">
        <authorList>
            <consortium name="Ensembl"/>
        </authorList>
    </citation>
    <scope>IDENTIFICATION</scope>
</reference>